<evidence type="ECO:0000259" key="2">
    <source>
        <dbReference type="Pfam" id="PF21788"/>
    </source>
</evidence>
<dbReference type="Pfam" id="PF12017">
    <property type="entry name" value="Tnp_P_element"/>
    <property type="match status" value="1"/>
</dbReference>
<dbReference type="InterPro" id="IPR021896">
    <property type="entry name" value="THAP9-like_HTH"/>
</dbReference>
<evidence type="ECO:0008006" key="5">
    <source>
        <dbReference type="Google" id="ProtNLM"/>
    </source>
</evidence>
<feature type="domain" description="THAP9-like helix-turn-helix" evidence="1">
    <location>
        <begin position="17"/>
        <end position="73"/>
    </location>
</feature>
<evidence type="ECO:0000313" key="4">
    <source>
        <dbReference type="Proteomes" id="UP000478052"/>
    </source>
</evidence>
<feature type="domain" description="Transposable element P transposase-like GTP-binding insertion" evidence="2">
    <location>
        <begin position="157"/>
        <end position="239"/>
    </location>
</feature>
<organism evidence="3 4">
    <name type="scientific">Aphis craccivora</name>
    <name type="common">Cowpea aphid</name>
    <dbReference type="NCBI Taxonomy" id="307492"/>
    <lineage>
        <taxon>Eukaryota</taxon>
        <taxon>Metazoa</taxon>
        <taxon>Ecdysozoa</taxon>
        <taxon>Arthropoda</taxon>
        <taxon>Hexapoda</taxon>
        <taxon>Insecta</taxon>
        <taxon>Pterygota</taxon>
        <taxon>Neoptera</taxon>
        <taxon>Paraneoptera</taxon>
        <taxon>Hemiptera</taxon>
        <taxon>Sternorrhyncha</taxon>
        <taxon>Aphidomorpha</taxon>
        <taxon>Aphidoidea</taxon>
        <taxon>Aphididae</taxon>
        <taxon>Aphidini</taxon>
        <taxon>Aphis</taxon>
        <taxon>Aphis</taxon>
    </lineage>
</organism>
<name>A0A6G0W012_APHCR</name>
<sequence length="249" mass="28745">MHVSVSFRISNFHITIDLEALGSDVLEWLVKNGLAGKKQSFSSELKQFSYFSSKAYTFVRTFFNNLFPSPRTLLIDDMCTRQHVEMDSQKKKCMLNGKARGNVLMKAIDLLNETGVKLFSITFDGASLGVHFDIDHPETYIVDDRKEKVYAFYDPPHMLKLIRNAWNNKRVILNSKSEEINWKYIEQLYEIEQEERLRLGTKLTIRHVHFHSEVMNVRLAVQTLSNSVADALSYLTKSNDRFLIAGPTS</sequence>
<gene>
    <name evidence="3" type="ORF">FWK35_00023165</name>
</gene>
<dbReference type="Proteomes" id="UP000478052">
    <property type="component" value="Unassembled WGS sequence"/>
</dbReference>
<protein>
    <recommendedName>
        <fullName evidence="5">THAP-type domain-containing protein</fullName>
    </recommendedName>
</protein>
<dbReference type="Pfam" id="PF21788">
    <property type="entry name" value="TNP-like_GBD"/>
    <property type="match status" value="1"/>
</dbReference>
<dbReference type="InterPro" id="IPR048366">
    <property type="entry name" value="TNP-like_GBD"/>
</dbReference>
<keyword evidence="4" id="KW-1185">Reference proteome</keyword>
<dbReference type="AlphaFoldDB" id="A0A6G0W012"/>
<proteinExistence type="predicted"/>
<evidence type="ECO:0000313" key="3">
    <source>
        <dbReference type="EMBL" id="KAF0714347.1"/>
    </source>
</evidence>
<reference evidence="3 4" key="1">
    <citation type="submission" date="2019-08" db="EMBL/GenBank/DDBJ databases">
        <title>Whole genome of Aphis craccivora.</title>
        <authorList>
            <person name="Voronova N.V."/>
            <person name="Shulinski R.S."/>
            <person name="Bandarenka Y.V."/>
            <person name="Zhorov D.G."/>
            <person name="Warner D."/>
        </authorList>
    </citation>
    <scope>NUCLEOTIDE SEQUENCE [LARGE SCALE GENOMIC DNA]</scope>
    <source>
        <strain evidence="3">180601</strain>
        <tissue evidence="3">Whole Body</tissue>
    </source>
</reference>
<dbReference type="EMBL" id="VUJU01010443">
    <property type="protein sequence ID" value="KAF0714347.1"/>
    <property type="molecule type" value="Genomic_DNA"/>
</dbReference>
<accession>A0A6G0W012</accession>
<evidence type="ECO:0000259" key="1">
    <source>
        <dbReference type="Pfam" id="PF12017"/>
    </source>
</evidence>
<comment type="caution">
    <text evidence="3">The sequence shown here is derived from an EMBL/GenBank/DDBJ whole genome shotgun (WGS) entry which is preliminary data.</text>
</comment>